<reference evidence="1" key="2">
    <citation type="journal article" date="2015" name="Data Brief">
        <title>Shoot transcriptome of the giant reed, Arundo donax.</title>
        <authorList>
            <person name="Barrero R.A."/>
            <person name="Guerrero F.D."/>
            <person name="Moolhuijzen P."/>
            <person name="Goolsby J.A."/>
            <person name="Tidwell J."/>
            <person name="Bellgard S.E."/>
            <person name="Bellgard M.I."/>
        </authorList>
    </citation>
    <scope>NUCLEOTIDE SEQUENCE</scope>
    <source>
        <tissue evidence="1">Shoot tissue taken approximately 20 cm above the soil surface</tissue>
    </source>
</reference>
<dbReference type="AlphaFoldDB" id="A0A0A8YZA4"/>
<name>A0A0A8YZA4_ARUDO</name>
<protein>
    <submittedName>
        <fullName evidence="1">Uncharacterized protein</fullName>
    </submittedName>
</protein>
<reference evidence="1" key="1">
    <citation type="submission" date="2014-09" db="EMBL/GenBank/DDBJ databases">
        <authorList>
            <person name="Magalhaes I.L.F."/>
            <person name="Oliveira U."/>
            <person name="Santos F.R."/>
            <person name="Vidigal T.H.D.A."/>
            <person name="Brescovit A.D."/>
            <person name="Santos A.J."/>
        </authorList>
    </citation>
    <scope>NUCLEOTIDE SEQUENCE</scope>
    <source>
        <tissue evidence="1">Shoot tissue taken approximately 20 cm above the soil surface</tissue>
    </source>
</reference>
<accession>A0A0A8YZA4</accession>
<organism evidence="1">
    <name type="scientific">Arundo donax</name>
    <name type="common">Giant reed</name>
    <name type="synonym">Donax arundinaceus</name>
    <dbReference type="NCBI Taxonomy" id="35708"/>
    <lineage>
        <taxon>Eukaryota</taxon>
        <taxon>Viridiplantae</taxon>
        <taxon>Streptophyta</taxon>
        <taxon>Embryophyta</taxon>
        <taxon>Tracheophyta</taxon>
        <taxon>Spermatophyta</taxon>
        <taxon>Magnoliopsida</taxon>
        <taxon>Liliopsida</taxon>
        <taxon>Poales</taxon>
        <taxon>Poaceae</taxon>
        <taxon>PACMAD clade</taxon>
        <taxon>Arundinoideae</taxon>
        <taxon>Arundineae</taxon>
        <taxon>Arundo</taxon>
    </lineage>
</organism>
<evidence type="ECO:0000313" key="1">
    <source>
        <dbReference type="EMBL" id="JAD30753.1"/>
    </source>
</evidence>
<proteinExistence type="predicted"/>
<sequence>MEFHSESNSEKSYLLVLLRMHAHAQEKSRETELCHFITCLRCNFLTTCRSRTLSTVCSEEPFGCAAAPPALIR</sequence>
<dbReference type="EMBL" id="GBRH01267142">
    <property type="protein sequence ID" value="JAD30753.1"/>
    <property type="molecule type" value="Transcribed_RNA"/>
</dbReference>